<sequence>MLFLPPEKDKLVRHIITRTNPFPPTKGINNTRVKEHIINLGSKYSSLTISHIVSLES</sequence>
<organism evidence="1 2">
    <name type="scientific">Pseudoalteromonas rubra</name>
    <dbReference type="NCBI Taxonomy" id="43658"/>
    <lineage>
        <taxon>Bacteria</taxon>
        <taxon>Pseudomonadati</taxon>
        <taxon>Pseudomonadota</taxon>
        <taxon>Gammaproteobacteria</taxon>
        <taxon>Alteromonadales</taxon>
        <taxon>Pseudoalteromonadaceae</taxon>
        <taxon>Pseudoalteromonas</taxon>
    </lineage>
</organism>
<dbReference type="EMBL" id="AHCD03000044">
    <property type="protein sequence ID" value="KAF7782081.1"/>
    <property type="molecule type" value="Genomic_DNA"/>
</dbReference>
<name>A0A8T0C4D1_9GAMM</name>
<protein>
    <submittedName>
        <fullName evidence="1">Uncharacterized protein</fullName>
    </submittedName>
</protein>
<dbReference type="AlphaFoldDB" id="A0A8T0C4D1"/>
<evidence type="ECO:0000313" key="2">
    <source>
        <dbReference type="Proteomes" id="UP000016480"/>
    </source>
</evidence>
<comment type="caution">
    <text evidence="1">The sequence shown here is derived from an EMBL/GenBank/DDBJ whole genome shotgun (WGS) entry which is preliminary data.</text>
</comment>
<gene>
    <name evidence="1" type="ORF">PRUB_b1495</name>
</gene>
<accession>A0A8T0C4D1</accession>
<evidence type="ECO:0000313" key="1">
    <source>
        <dbReference type="EMBL" id="KAF7782081.1"/>
    </source>
</evidence>
<reference evidence="1 2" key="1">
    <citation type="journal article" date="2012" name="J. Bacteriol.">
        <title>Genome sequence of the cycloprodigiosin-producing bacterial strain Pseudoalteromonas rubra ATCC 29570(T).</title>
        <authorList>
            <person name="Xie B.B."/>
            <person name="Shu Y.L."/>
            <person name="Qin Q.L."/>
            <person name="Rong J.C."/>
            <person name="Zhang X.Y."/>
            <person name="Chen X.L."/>
            <person name="Zhou B.C."/>
            <person name="Zhang Y.Z."/>
        </authorList>
    </citation>
    <scope>NUCLEOTIDE SEQUENCE [LARGE SCALE GENOMIC DNA]</scope>
    <source>
        <strain evidence="1 2">DSM 6842</strain>
    </source>
</reference>
<dbReference type="Proteomes" id="UP000016480">
    <property type="component" value="Unassembled WGS sequence"/>
</dbReference>
<proteinExistence type="predicted"/>